<protein>
    <submittedName>
        <fullName evidence="2">Uncharacterized protein</fullName>
    </submittedName>
</protein>
<keyword evidence="3" id="KW-1185">Reference proteome</keyword>
<gene>
    <name evidence="2" type="ORF">EDD73_1242</name>
</gene>
<name>A0A4R2RHW0_9FIRM</name>
<organism evidence="2 3">
    <name type="scientific">Heliophilum fasciatum</name>
    <dbReference type="NCBI Taxonomy" id="35700"/>
    <lineage>
        <taxon>Bacteria</taxon>
        <taxon>Bacillati</taxon>
        <taxon>Bacillota</taxon>
        <taxon>Clostridia</taxon>
        <taxon>Eubacteriales</taxon>
        <taxon>Heliobacteriaceae</taxon>
        <taxon>Heliophilum</taxon>
    </lineage>
</organism>
<dbReference type="Proteomes" id="UP000294813">
    <property type="component" value="Unassembled WGS sequence"/>
</dbReference>
<dbReference type="AlphaFoldDB" id="A0A4R2RHW0"/>
<evidence type="ECO:0000313" key="3">
    <source>
        <dbReference type="Proteomes" id="UP000294813"/>
    </source>
</evidence>
<feature type="coiled-coil region" evidence="1">
    <location>
        <begin position="18"/>
        <end position="206"/>
    </location>
</feature>
<dbReference type="EMBL" id="SLXT01000024">
    <property type="protein sequence ID" value="TCP62029.1"/>
    <property type="molecule type" value="Genomic_DNA"/>
</dbReference>
<evidence type="ECO:0000256" key="1">
    <source>
        <dbReference type="SAM" id="Coils"/>
    </source>
</evidence>
<evidence type="ECO:0000313" key="2">
    <source>
        <dbReference type="EMBL" id="TCP62029.1"/>
    </source>
</evidence>
<proteinExistence type="predicted"/>
<reference evidence="2 3" key="1">
    <citation type="submission" date="2019-03" db="EMBL/GenBank/DDBJ databases">
        <title>Genomic Encyclopedia of Type Strains, Phase IV (KMG-IV): sequencing the most valuable type-strain genomes for metagenomic binning, comparative biology and taxonomic classification.</title>
        <authorList>
            <person name="Goeker M."/>
        </authorList>
    </citation>
    <scope>NUCLEOTIDE SEQUENCE [LARGE SCALE GENOMIC DNA]</scope>
    <source>
        <strain evidence="2 3">DSM 11170</strain>
    </source>
</reference>
<comment type="caution">
    <text evidence="2">The sequence shown here is derived from an EMBL/GenBank/DDBJ whole genome shotgun (WGS) entry which is preliminary data.</text>
</comment>
<keyword evidence="1" id="KW-0175">Coiled coil</keyword>
<sequence>MKEATDQRADSLDKIAWSEEQEQKAKAALVDMQRVMEQKLEEAERRVRSAEAAAALAREEASKEVAEMRRELERIREEKDQMSRLAAMAETSLATAKAQVESFAEKASQADHLHNQLAEVRGRNQDIEHELVRMKEDLELAKQHRDAMKVAHNNEIVQRLQAAAERAQLDKERAVLEAQREGMELLNQLREALAKCREEKAALEVQIIQGKYQPKE</sequence>
<accession>A0A4R2RHW0</accession>